<keyword evidence="2" id="KW-1185">Reference proteome</keyword>
<reference evidence="1 2" key="1">
    <citation type="submission" date="2018-06" db="EMBL/GenBank/DDBJ databases">
        <title>Genome analysis of cellulolytic fungus Trichoderma lentiforme CFAM-422.</title>
        <authorList>
            <person name="Steindorff A.S."/>
            <person name="Formighieri E.F."/>
            <person name="Midorikawa G.E.O."/>
            <person name="Tamietti M.S."/>
            <person name="Ramos E.Z."/>
            <person name="Silva A.S."/>
            <person name="Bon E.P.S."/>
            <person name="Mendes T.D."/>
            <person name="Damaso M.C.T."/>
            <person name="Favaro L.C.L."/>
        </authorList>
    </citation>
    <scope>NUCLEOTIDE SEQUENCE [LARGE SCALE GENOMIC DNA]</scope>
    <source>
        <strain evidence="1 2">CFAM-422</strain>
    </source>
</reference>
<organism evidence="1 2">
    <name type="scientific">Trichoderma lentiforme</name>
    <dbReference type="NCBI Taxonomy" id="1567552"/>
    <lineage>
        <taxon>Eukaryota</taxon>
        <taxon>Fungi</taxon>
        <taxon>Dikarya</taxon>
        <taxon>Ascomycota</taxon>
        <taxon>Pezizomycotina</taxon>
        <taxon>Sordariomycetes</taxon>
        <taxon>Hypocreomycetidae</taxon>
        <taxon>Hypocreales</taxon>
        <taxon>Hypocreaceae</taxon>
        <taxon>Trichoderma</taxon>
    </lineage>
</organism>
<accession>A0A9P4XGM8</accession>
<dbReference type="Proteomes" id="UP000801864">
    <property type="component" value="Unassembled WGS sequence"/>
</dbReference>
<evidence type="ECO:0000313" key="2">
    <source>
        <dbReference type="Proteomes" id="UP000801864"/>
    </source>
</evidence>
<dbReference type="EMBL" id="QLNT01000010">
    <property type="protein sequence ID" value="KAF3071637.1"/>
    <property type="molecule type" value="Genomic_DNA"/>
</dbReference>
<sequence>MSLNFQGSTIAGRMRSPLGLIHLSENVLLNEGATLYSWRMQGVGLHHVKQIPLGPDCCWLQLDINRSGSRSLSIGTWTESYPVSRRFAEPQERDLPAFCCAQNASNLPIFQRDYSPVVSIAGGSLAVGIERSDRVIEPIAITA</sequence>
<name>A0A9P4XGM8_9HYPO</name>
<evidence type="ECO:0000313" key="1">
    <source>
        <dbReference type="EMBL" id="KAF3071637.1"/>
    </source>
</evidence>
<comment type="caution">
    <text evidence="1">The sequence shown here is derived from an EMBL/GenBank/DDBJ whole genome shotgun (WGS) entry which is preliminary data.</text>
</comment>
<proteinExistence type="predicted"/>
<gene>
    <name evidence="1" type="ORF">CFAM422_006222</name>
</gene>
<dbReference type="AlphaFoldDB" id="A0A9P4XGM8"/>
<protein>
    <submittedName>
        <fullName evidence="1">Uncharacterized protein</fullName>
    </submittedName>
</protein>